<organism evidence="1">
    <name type="scientific">viral metagenome</name>
    <dbReference type="NCBI Taxonomy" id="1070528"/>
    <lineage>
        <taxon>unclassified sequences</taxon>
        <taxon>metagenomes</taxon>
        <taxon>organismal metagenomes</taxon>
    </lineage>
</organism>
<accession>A0A6M3LP80</accession>
<name>A0A6M3LP80_9ZZZZ</name>
<evidence type="ECO:0000313" key="1">
    <source>
        <dbReference type="EMBL" id="QJA97096.1"/>
    </source>
</evidence>
<reference evidence="1" key="1">
    <citation type="submission" date="2020-03" db="EMBL/GenBank/DDBJ databases">
        <title>The deep terrestrial virosphere.</title>
        <authorList>
            <person name="Holmfeldt K."/>
            <person name="Nilsson E."/>
            <person name="Simone D."/>
            <person name="Lopez-Fernandez M."/>
            <person name="Wu X."/>
            <person name="de Brujin I."/>
            <person name="Lundin D."/>
            <person name="Andersson A."/>
            <person name="Bertilsson S."/>
            <person name="Dopson M."/>
        </authorList>
    </citation>
    <scope>NUCLEOTIDE SEQUENCE</scope>
    <source>
        <strain evidence="1">MM415B06701</strain>
    </source>
</reference>
<dbReference type="AlphaFoldDB" id="A0A6M3LP80"/>
<proteinExistence type="predicted"/>
<protein>
    <submittedName>
        <fullName evidence="1">Uncharacterized protein</fullName>
    </submittedName>
</protein>
<sequence>MTLEDMNYFIQEALECCQNCAEKDEIYEVVGGKQLICTLYNDPVDPLGKCDSYTF</sequence>
<dbReference type="EMBL" id="MT143462">
    <property type="protein sequence ID" value="QJA97096.1"/>
    <property type="molecule type" value="Genomic_DNA"/>
</dbReference>
<gene>
    <name evidence="1" type="ORF">MM415B06701_0003</name>
</gene>